<dbReference type="GO" id="GO:0042597">
    <property type="term" value="C:periplasmic space"/>
    <property type="evidence" value="ECO:0007669"/>
    <property type="project" value="UniProtKB-SubCell"/>
</dbReference>
<evidence type="ECO:0000256" key="1">
    <source>
        <dbReference type="ARBA" id="ARBA00004418"/>
    </source>
</evidence>
<proteinExistence type="inferred from homology"/>
<dbReference type="Gene3D" id="3.40.190.10">
    <property type="entry name" value="Periplasmic binding protein-like II"/>
    <property type="match status" value="2"/>
</dbReference>
<gene>
    <name evidence="5" type="ORF">BCF44_103432</name>
</gene>
<name>A0A3E0HZU3_9PSEU</name>
<dbReference type="InterPro" id="IPR015168">
    <property type="entry name" value="SsuA/THI5"/>
</dbReference>
<reference evidence="5 6" key="1">
    <citation type="submission" date="2018-08" db="EMBL/GenBank/DDBJ databases">
        <title>Genomic Encyclopedia of Archaeal and Bacterial Type Strains, Phase II (KMG-II): from individual species to whole genera.</title>
        <authorList>
            <person name="Goeker M."/>
        </authorList>
    </citation>
    <scope>NUCLEOTIDE SEQUENCE [LARGE SCALE GENOMIC DNA]</scope>
    <source>
        <strain evidence="5 6">DSM 45791</strain>
    </source>
</reference>
<dbReference type="SUPFAM" id="SSF53850">
    <property type="entry name" value="Periplasmic binding protein-like II"/>
    <property type="match status" value="1"/>
</dbReference>
<dbReference type="RefSeq" id="WP_116173990.1">
    <property type="nucleotide sequence ID" value="NZ_CP144375.1"/>
</dbReference>
<sequence>MNLRTPVTLVVAAATVLGLAACRDSRTDTASAGGADHVRIMVGGIDKVIYLPAKLADQLGYFKEQGVTVDLATQQAGVSAENSLISGDVQGVVGFYDHTIDLQTKGKCLESVVQLANIPGEVEMVSPAQAGTIKSAADFKGRKLGVTDLGSSTDFLTQYLGQRQGLHAGTDYTEVKAGAGSTFVASLENGQIDAGMTTDPTVAQLVATGKGKVMLDMRTEEGTTAALGGLYPASSLYMSCDYVNAHKPVVQKLANALVKTLQYIGSHSGAEIAAKMPADYAGSDKSLYEKAISDTKSMFNSDGKMPADGAANVLKVLSQFSPNVKGKQDSVRLTETYTTEFVAKATP</sequence>
<dbReference type="GO" id="GO:0042918">
    <property type="term" value="P:alkanesulfonate transmembrane transport"/>
    <property type="evidence" value="ECO:0007669"/>
    <property type="project" value="TreeGrafter"/>
</dbReference>
<organism evidence="5 6">
    <name type="scientific">Kutzneria buriramensis</name>
    <dbReference type="NCBI Taxonomy" id="1045776"/>
    <lineage>
        <taxon>Bacteria</taxon>
        <taxon>Bacillati</taxon>
        <taxon>Actinomycetota</taxon>
        <taxon>Actinomycetes</taxon>
        <taxon>Pseudonocardiales</taxon>
        <taxon>Pseudonocardiaceae</taxon>
        <taxon>Kutzneria</taxon>
    </lineage>
</organism>
<dbReference type="OrthoDB" id="9806288at2"/>
<dbReference type="Proteomes" id="UP000256269">
    <property type="component" value="Unassembled WGS sequence"/>
</dbReference>
<keyword evidence="6" id="KW-1185">Reference proteome</keyword>
<feature type="domain" description="SsuA/THI5-like" evidence="4">
    <location>
        <begin position="55"/>
        <end position="266"/>
    </location>
</feature>
<dbReference type="Pfam" id="PF09084">
    <property type="entry name" value="NMT1"/>
    <property type="match status" value="1"/>
</dbReference>
<dbReference type="PROSITE" id="PS51257">
    <property type="entry name" value="PROKAR_LIPOPROTEIN"/>
    <property type="match status" value="1"/>
</dbReference>
<protein>
    <submittedName>
        <fullName evidence="5">NitT/TauT family transport system substrate-binding protein</fullName>
    </submittedName>
</protein>
<evidence type="ECO:0000256" key="2">
    <source>
        <dbReference type="ARBA" id="ARBA00010742"/>
    </source>
</evidence>
<comment type="subcellular location">
    <subcellularLocation>
        <location evidence="1">Periplasm</location>
    </subcellularLocation>
</comment>
<comment type="caution">
    <text evidence="5">The sequence shown here is derived from an EMBL/GenBank/DDBJ whole genome shotgun (WGS) entry which is preliminary data.</text>
</comment>
<evidence type="ECO:0000313" key="5">
    <source>
        <dbReference type="EMBL" id="REH51983.1"/>
    </source>
</evidence>
<dbReference type="AlphaFoldDB" id="A0A3E0HZU3"/>
<accession>A0A3E0HZU3</accession>
<keyword evidence="3" id="KW-0732">Signal</keyword>
<evidence type="ECO:0000313" key="6">
    <source>
        <dbReference type="Proteomes" id="UP000256269"/>
    </source>
</evidence>
<comment type="similarity">
    <text evidence="2">Belongs to the bacterial solute-binding protein SsuA/TauA family.</text>
</comment>
<dbReference type="PANTHER" id="PTHR30024">
    <property type="entry name" value="ALIPHATIC SULFONATES-BINDING PROTEIN-RELATED"/>
    <property type="match status" value="1"/>
</dbReference>
<evidence type="ECO:0000259" key="4">
    <source>
        <dbReference type="Pfam" id="PF09084"/>
    </source>
</evidence>
<dbReference type="EMBL" id="QUNO01000003">
    <property type="protein sequence ID" value="REH51983.1"/>
    <property type="molecule type" value="Genomic_DNA"/>
</dbReference>
<evidence type="ECO:0000256" key="3">
    <source>
        <dbReference type="ARBA" id="ARBA00022729"/>
    </source>
</evidence>
<dbReference type="PANTHER" id="PTHR30024:SF47">
    <property type="entry name" value="TAURINE-BINDING PERIPLASMIC PROTEIN"/>
    <property type="match status" value="1"/>
</dbReference>